<name>A0A6L3V1W8_9BACI</name>
<dbReference type="RefSeq" id="WP_151536672.1">
    <property type="nucleotide sequence ID" value="NZ_WBOS01000015.1"/>
</dbReference>
<evidence type="ECO:0000259" key="8">
    <source>
        <dbReference type="Pfam" id="PF05504"/>
    </source>
</evidence>
<dbReference type="PANTHER" id="PTHR35789:SF1">
    <property type="entry name" value="SPORE GERMINATION PROTEIN B3"/>
    <property type="match status" value="1"/>
</dbReference>
<comment type="subcellular location">
    <subcellularLocation>
        <location evidence="1">Membrane</location>
        <topology evidence="1">Lipid-anchor</topology>
    </subcellularLocation>
</comment>
<sequence>MHKINSVIILSVLFLSGCWDQNLLKDASLINSIAFDLEDSGQVSTTVSIRSLQGSEGTGEQKIHTDTFTEVDSTPRGSRDKIDLEVAKKINASKIQVLLIGEKLAKKEFYPTLDVFYRDPKSALNAKLAVVNDQAKEVIKLGSEVNVSVGEYISDLLTSAEDLTMANDFDIQTVGTIILDPGRDIAIPMIHRVNHKTAKVVGLALFNNNVYSGMVLNKQDTTMYYLLAGHLSKIARFTKKIDDSGSVKDFITFEVTDLKRKLTVQAKKPQSVIVNINLVLKTKVVEYPKNKLDSQKEIDKLNKLLSKKMTEKAQNITVQLQEANCDALGIGRRMIALHPHVWKDLDWRKVYPTITFKTDVKVDITQKGITN</sequence>
<dbReference type="EMBL" id="WBOS01000015">
    <property type="protein sequence ID" value="KAB2330183.1"/>
    <property type="molecule type" value="Genomic_DNA"/>
</dbReference>
<comment type="similarity">
    <text evidence="2">Belongs to the GerABKC lipoprotein family.</text>
</comment>
<evidence type="ECO:0000313" key="11">
    <source>
        <dbReference type="Proteomes" id="UP000481030"/>
    </source>
</evidence>
<evidence type="ECO:0000313" key="10">
    <source>
        <dbReference type="EMBL" id="KAB2330183.1"/>
    </source>
</evidence>
<keyword evidence="7" id="KW-0449">Lipoprotein</keyword>
<keyword evidence="11" id="KW-1185">Reference proteome</keyword>
<dbReference type="OrthoDB" id="2370124at2"/>
<dbReference type="GO" id="GO:0009847">
    <property type="term" value="P:spore germination"/>
    <property type="evidence" value="ECO:0007669"/>
    <property type="project" value="InterPro"/>
</dbReference>
<dbReference type="InterPro" id="IPR038501">
    <property type="entry name" value="Spore_GerAC_C_sf"/>
</dbReference>
<feature type="domain" description="Spore germination protein N-terminal" evidence="9">
    <location>
        <begin position="20"/>
        <end position="191"/>
    </location>
</feature>
<evidence type="ECO:0000256" key="1">
    <source>
        <dbReference type="ARBA" id="ARBA00004635"/>
    </source>
</evidence>
<dbReference type="InterPro" id="IPR046953">
    <property type="entry name" value="Spore_GerAC-like_C"/>
</dbReference>
<gene>
    <name evidence="10" type="ORF">F7731_20585</name>
</gene>
<dbReference type="Pfam" id="PF25198">
    <property type="entry name" value="Spore_GerAC_N"/>
    <property type="match status" value="1"/>
</dbReference>
<dbReference type="Gene3D" id="3.30.300.210">
    <property type="entry name" value="Nutrient germinant receptor protein C, domain 3"/>
    <property type="match status" value="1"/>
</dbReference>
<evidence type="ECO:0000256" key="5">
    <source>
        <dbReference type="ARBA" id="ARBA00023136"/>
    </source>
</evidence>
<dbReference type="Pfam" id="PF05504">
    <property type="entry name" value="Spore_GerAC"/>
    <property type="match status" value="1"/>
</dbReference>
<reference evidence="10 11" key="1">
    <citation type="journal article" date="2016" name="Antonie Van Leeuwenhoek">
        <title>Bacillus depressus sp. nov., isolated from soil of a sunflower field.</title>
        <authorList>
            <person name="Wei X."/>
            <person name="Xin D."/>
            <person name="Xin Y."/>
            <person name="Zhang H."/>
            <person name="Wang T."/>
            <person name="Zhang J."/>
        </authorList>
    </citation>
    <scope>NUCLEOTIDE SEQUENCE [LARGE SCALE GENOMIC DNA]</scope>
    <source>
        <strain evidence="10 11">BZ1</strain>
    </source>
</reference>
<dbReference type="AlphaFoldDB" id="A0A6L3V1W8"/>
<dbReference type="NCBIfam" id="TIGR02887">
    <property type="entry name" value="spore_ger_x_C"/>
    <property type="match status" value="1"/>
</dbReference>
<evidence type="ECO:0000256" key="6">
    <source>
        <dbReference type="ARBA" id="ARBA00023139"/>
    </source>
</evidence>
<organism evidence="10 11">
    <name type="scientific">Cytobacillus depressus</name>
    <dbReference type="NCBI Taxonomy" id="1602942"/>
    <lineage>
        <taxon>Bacteria</taxon>
        <taxon>Bacillati</taxon>
        <taxon>Bacillota</taxon>
        <taxon>Bacilli</taxon>
        <taxon>Bacillales</taxon>
        <taxon>Bacillaceae</taxon>
        <taxon>Cytobacillus</taxon>
    </lineage>
</organism>
<comment type="caution">
    <text evidence="10">The sequence shown here is derived from an EMBL/GenBank/DDBJ whole genome shotgun (WGS) entry which is preliminary data.</text>
</comment>
<keyword evidence="5" id="KW-0472">Membrane</keyword>
<dbReference type="Proteomes" id="UP000481030">
    <property type="component" value="Unassembled WGS sequence"/>
</dbReference>
<proteinExistence type="inferred from homology"/>
<keyword evidence="3" id="KW-0309">Germination</keyword>
<dbReference type="InterPro" id="IPR057336">
    <property type="entry name" value="GerAC_N"/>
</dbReference>
<evidence type="ECO:0000259" key="9">
    <source>
        <dbReference type="Pfam" id="PF25198"/>
    </source>
</evidence>
<keyword evidence="4" id="KW-0732">Signal</keyword>
<protein>
    <submittedName>
        <fullName evidence="10">Ger(X)C family spore germination protein</fullName>
    </submittedName>
</protein>
<feature type="domain" description="Spore germination GerAC-like C-terminal" evidence="8">
    <location>
        <begin position="202"/>
        <end position="368"/>
    </location>
</feature>
<evidence type="ECO:0000256" key="2">
    <source>
        <dbReference type="ARBA" id="ARBA00007886"/>
    </source>
</evidence>
<dbReference type="PANTHER" id="PTHR35789">
    <property type="entry name" value="SPORE GERMINATION PROTEIN B3"/>
    <property type="match status" value="1"/>
</dbReference>
<evidence type="ECO:0000256" key="4">
    <source>
        <dbReference type="ARBA" id="ARBA00022729"/>
    </source>
</evidence>
<dbReference type="InterPro" id="IPR008844">
    <property type="entry name" value="Spore_GerAC-like"/>
</dbReference>
<dbReference type="PROSITE" id="PS51257">
    <property type="entry name" value="PROKAR_LIPOPROTEIN"/>
    <property type="match status" value="1"/>
</dbReference>
<keyword evidence="6" id="KW-0564">Palmitate</keyword>
<accession>A0A6L3V1W8</accession>
<evidence type="ECO:0000256" key="3">
    <source>
        <dbReference type="ARBA" id="ARBA00022544"/>
    </source>
</evidence>
<evidence type="ECO:0000256" key="7">
    <source>
        <dbReference type="ARBA" id="ARBA00023288"/>
    </source>
</evidence>
<dbReference type="GO" id="GO:0016020">
    <property type="term" value="C:membrane"/>
    <property type="evidence" value="ECO:0007669"/>
    <property type="project" value="UniProtKB-SubCell"/>
</dbReference>